<organism evidence="1">
    <name type="scientific">Arundo donax</name>
    <name type="common">Giant reed</name>
    <name type="synonym">Donax arundinaceus</name>
    <dbReference type="NCBI Taxonomy" id="35708"/>
    <lineage>
        <taxon>Eukaryota</taxon>
        <taxon>Viridiplantae</taxon>
        <taxon>Streptophyta</taxon>
        <taxon>Embryophyta</taxon>
        <taxon>Tracheophyta</taxon>
        <taxon>Spermatophyta</taxon>
        <taxon>Magnoliopsida</taxon>
        <taxon>Liliopsida</taxon>
        <taxon>Poales</taxon>
        <taxon>Poaceae</taxon>
        <taxon>PACMAD clade</taxon>
        <taxon>Arundinoideae</taxon>
        <taxon>Arundineae</taxon>
        <taxon>Arundo</taxon>
    </lineage>
</organism>
<sequence length="26" mass="3214">MKDLIERESNVMTHFITFCKYIVFTF</sequence>
<name>A0A0A9FEU0_ARUDO</name>
<dbReference type="AlphaFoldDB" id="A0A0A9FEU0"/>
<evidence type="ECO:0000313" key="1">
    <source>
        <dbReference type="EMBL" id="JAE09749.1"/>
    </source>
</evidence>
<dbReference type="EMBL" id="GBRH01188147">
    <property type="protein sequence ID" value="JAE09749.1"/>
    <property type="molecule type" value="Transcribed_RNA"/>
</dbReference>
<protein>
    <submittedName>
        <fullName evidence="1">Uncharacterized protein</fullName>
    </submittedName>
</protein>
<accession>A0A0A9FEU0</accession>
<proteinExistence type="predicted"/>
<reference evidence="1" key="1">
    <citation type="submission" date="2014-09" db="EMBL/GenBank/DDBJ databases">
        <authorList>
            <person name="Magalhaes I.L.F."/>
            <person name="Oliveira U."/>
            <person name="Santos F.R."/>
            <person name="Vidigal T.H.D.A."/>
            <person name="Brescovit A.D."/>
            <person name="Santos A.J."/>
        </authorList>
    </citation>
    <scope>NUCLEOTIDE SEQUENCE</scope>
    <source>
        <tissue evidence="1">Shoot tissue taken approximately 20 cm above the soil surface</tissue>
    </source>
</reference>
<reference evidence="1" key="2">
    <citation type="journal article" date="2015" name="Data Brief">
        <title>Shoot transcriptome of the giant reed, Arundo donax.</title>
        <authorList>
            <person name="Barrero R.A."/>
            <person name="Guerrero F.D."/>
            <person name="Moolhuijzen P."/>
            <person name="Goolsby J.A."/>
            <person name="Tidwell J."/>
            <person name="Bellgard S.E."/>
            <person name="Bellgard M.I."/>
        </authorList>
    </citation>
    <scope>NUCLEOTIDE SEQUENCE</scope>
    <source>
        <tissue evidence="1">Shoot tissue taken approximately 20 cm above the soil surface</tissue>
    </source>
</reference>